<dbReference type="PANTHER" id="PTHR31893:SF5">
    <property type="entry name" value="TRANSMEMBRANE PROTEIN 151 HOMOLOG"/>
    <property type="match status" value="1"/>
</dbReference>
<gene>
    <name evidence="8" type="ORF">CDEB00056_LOCUS13851</name>
</gene>
<feature type="transmembrane region" description="Helical" evidence="7">
    <location>
        <begin position="5"/>
        <end position="24"/>
    </location>
</feature>
<sequence length="619" mass="70174">MKKTLIFIFIYFYINLPIYCFAIYNEPPAAATKQKHMMQQSHLESLPRIAPILGESAIVDKESGRVFWQGGRQSLFESTVGHSYLSNHYGVLRHVRATLFTCILWTSLVRFVADLSLRQKILQKFTEKLIHPSISQKILEVVKWLTRAMLFCLACLPKWPREFLLLIAILYLLESYTCSTRRYLANSYSCPDEIETYMESIREQAPCVSWRIRCYHYEKRKWLCILLMVDVWSYMNRSLQRWQSKAANNAEGMELRSQSSLDGNETIIEEGNGKSDGNGNGNGNGDSAGTESGDNDATPTPDAKTYSSQNDATSISTAMPLGPSLLTRKIITHNLSENYKFEIWHDDTIGGIWKQAQAATSVTAAFTKIGLHKLLLFGNSNARVDYFQQQSRFVRREGGKDTYAEFSTHVDIPGYKQKLLAVRPTKGIQKLFNIYYFWLFSFLGLTVPYRIRFSNHCDELRVAVVKETAVKVKSEKDAKYADSSKKQSWFASPRSWFGAGQGEGGAGIDVVQNMKERTEKFRKHMQEIALYQGNTDEEDGGRETETEAETTNSIDKKEVESGKSVENGGNEIVLEATIVNEDETSVDSKIVVTQEKEVSKDSSEQNDKPLSSKTDVDPL</sequence>
<feature type="region of interest" description="Disordered" evidence="6">
    <location>
        <begin position="253"/>
        <end position="317"/>
    </location>
</feature>
<dbReference type="GO" id="GO:0016020">
    <property type="term" value="C:membrane"/>
    <property type="evidence" value="ECO:0007669"/>
    <property type="project" value="UniProtKB-SubCell"/>
</dbReference>
<accession>A0A7S3VBA2</accession>
<name>A0A7S3VBA2_9STRA</name>
<comment type="subcellular location">
    <subcellularLocation>
        <location evidence="1">Membrane</location>
        <topology evidence="1">Multi-pass membrane protein</topology>
    </subcellularLocation>
</comment>
<evidence type="ECO:0000313" key="8">
    <source>
        <dbReference type="EMBL" id="CAE0468998.1"/>
    </source>
</evidence>
<evidence type="ECO:0000256" key="3">
    <source>
        <dbReference type="ARBA" id="ARBA00022692"/>
    </source>
</evidence>
<organism evidence="8">
    <name type="scientific">Chaetoceros debilis</name>
    <dbReference type="NCBI Taxonomy" id="122233"/>
    <lineage>
        <taxon>Eukaryota</taxon>
        <taxon>Sar</taxon>
        <taxon>Stramenopiles</taxon>
        <taxon>Ochrophyta</taxon>
        <taxon>Bacillariophyta</taxon>
        <taxon>Coscinodiscophyceae</taxon>
        <taxon>Chaetocerotophycidae</taxon>
        <taxon>Chaetocerotales</taxon>
        <taxon>Chaetocerotaceae</taxon>
        <taxon>Chaetoceros</taxon>
    </lineage>
</organism>
<dbReference type="InterPro" id="IPR026767">
    <property type="entry name" value="Tmem151"/>
</dbReference>
<evidence type="ECO:0000256" key="7">
    <source>
        <dbReference type="SAM" id="Phobius"/>
    </source>
</evidence>
<feature type="compositionally biased region" description="Polar residues" evidence="6">
    <location>
        <begin position="305"/>
        <end position="317"/>
    </location>
</feature>
<feature type="compositionally biased region" description="Basic and acidic residues" evidence="6">
    <location>
        <begin position="554"/>
        <end position="563"/>
    </location>
</feature>
<evidence type="ECO:0000256" key="4">
    <source>
        <dbReference type="ARBA" id="ARBA00022989"/>
    </source>
</evidence>
<feature type="region of interest" description="Disordered" evidence="6">
    <location>
        <begin position="532"/>
        <end position="568"/>
    </location>
</feature>
<proteinExistence type="inferred from homology"/>
<keyword evidence="5 7" id="KW-0472">Membrane</keyword>
<dbReference type="PANTHER" id="PTHR31893">
    <property type="entry name" value="TRANSMEMBRANE PROTEIN 151 HOMOLOG"/>
    <property type="match status" value="1"/>
</dbReference>
<evidence type="ECO:0000256" key="6">
    <source>
        <dbReference type="SAM" id="MobiDB-lite"/>
    </source>
</evidence>
<feature type="compositionally biased region" description="Basic and acidic residues" evidence="6">
    <location>
        <begin position="594"/>
        <end position="607"/>
    </location>
</feature>
<comment type="similarity">
    <text evidence="2">Belongs to the TMEM151 family.</text>
</comment>
<reference evidence="8" key="1">
    <citation type="submission" date="2021-01" db="EMBL/GenBank/DDBJ databases">
        <authorList>
            <person name="Corre E."/>
            <person name="Pelletier E."/>
            <person name="Niang G."/>
            <person name="Scheremetjew M."/>
            <person name="Finn R."/>
            <person name="Kale V."/>
            <person name="Holt S."/>
            <person name="Cochrane G."/>
            <person name="Meng A."/>
            <person name="Brown T."/>
            <person name="Cohen L."/>
        </authorList>
    </citation>
    <scope>NUCLEOTIDE SEQUENCE</scope>
    <source>
        <strain evidence="8">MM31A-1</strain>
    </source>
</reference>
<evidence type="ECO:0000256" key="5">
    <source>
        <dbReference type="ARBA" id="ARBA00023136"/>
    </source>
</evidence>
<feature type="compositionally biased region" description="Gly residues" evidence="6">
    <location>
        <begin position="274"/>
        <end position="286"/>
    </location>
</feature>
<dbReference type="EMBL" id="HBIO01018040">
    <property type="protein sequence ID" value="CAE0468998.1"/>
    <property type="molecule type" value="Transcribed_RNA"/>
</dbReference>
<dbReference type="Pfam" id="PF14857">
    <property type="entry name" value="TMEM151"/>
    <property type="match status" value="1"/>
</dbReference>
<evidence type="ECO:0000256" key="2">
    <source>
        <dbReference type="ARBA" id="ARBA00009583"/>
    </source>
</evidence>
<dbReference type="AlphaFoldDB" id="A0A7S3VBA2"/>
<protein>
    <submittedName>
        <fullName evidence="8">Uncharacterized protein</fullName>
    </submittedName>
</protein>
<evidence type="ECO:0000256" key="1">
    <source>
        <dbReference type="ARBA" id="ARBA00004141"/>
    </source>
</evidence>
<keyword evidence="4 7" id="KW-1133">Transmembrane helix</keyword>
<keyword evidence="3 7" id="KW-0812">Transmembrane</keyword>
<feature type="region of interest" description="Disordered" evidence="6">
    <location>
        <begin position="583"/>
        <end position="619"/>
    </location>
</feature>